<feature type="transmembrane region" description="Helical" evidence="1">
    <location>
        <begin position="6"/>
        <end position="22"/>
    </location>
</feature>
<dbReference type="Pfam" id="PF13789">
    <property type="entry name" value="DUF4181"/>
    <property type="match status" value="1"/>
</dbReference>
<evidence type="ECO:0000256" key="1">
    <source>
        <dbReference type="SAM" id="Phobius"/>
    </source>
</evidence>
<keyword evidence="1" id="KW-0472">Membrane</keyword>
<evidence type="ECO:0000313" key="2">
    <source>
        <dbReference type="EMBL" id="AKP76798.1"/>
    </source>
</evidence>
<accession>A0A806TH76</accession>
<name>A0A806TH76_PRIMG</name>
<keyword evidence="1" id="KW-1133">Transmembrane helix</keyword>
<dbReference type="AlphaFoldDB" id="A0A806TH76"/>
<keyword evidence="1" id="KW-0812">Transmembrane</keyword>
<feature type="transmembrane region" description="Helical" evidence="1">
    <location>
        <begin position="67"/>
        <end position="84"/>
    </location>
</feature>
<feature type="transmembrane region" description="Helical" evidence="1">
    <location>
        <begin position="96"/>
        <end position="115"/>
    </location>
</feature>
<proteinExistence type="predicted"/>
<feature type="transmembrane region" description="Helical" evidence="1">
    <location>
        <begin position="42"/>
        <end position="61"/>
    </location>
</feature>
<organism evidence="2 3">
    <name type="scientific">Priestia megaterium Q3</name>
    <dbReference type="NCBI Taxonomy" id="1452722"/>
    <lineage>
        <taxon>Bacteria</taxon>
        <taxon>Bacillati</taxon>
        <taxon>Bacillota</taxon>
        <taxon>Bacilli</taxon>
        <taxon>Bacillales</taxon>
        <taxon>Bacillaceae</taxon>
        <taxon>Priestia</taxon>
    </lineage>
</organism>
<protein>
    <recommendedName>
        <fullName evidence="4">DUF4181 domain-containing protein</fullName>
    </recommendedName>
</protein>
<reference evidence="2 3" key="1">
    <citation type="submission" date="2015-01" db="EMBL/GenBank/DDBJ databases">
        <title>Genome sequence of bacillus megaterium Q3.</title>
        <authorList>
            <person name="Wang Y."/>
            <person name="Luo K."/>
            <person name="Bai L."/>
            <person name="Luo F."/>
        </authorList>
    </citation>
    <scope>NUCLEOTIDE SEQUENCE [LARGE SCALE GENOMIC DNA]</scope>
    <source>
        <strain evidence="2 3">Q3</strain>
    </source>
</reference>
<evidence type="ECO:0008006" key="4">
    <source>
        <dbReference type="Google" id="ProtNLM"/>
    </source>
</evidence>
<dbReference type="RefSeq" id="WP_049164028.1">
    <property type="nucleotide sequence ID" value="NZ_CP010586.1"/>
</dbReference>
<gene>
    <name evidence="2" type="ORF">AS52_01833</name>
</gene>
<dbReference type="InterPro" id="IPR025441">
    <property type="entry name" value="DUF4181"/>
</dbReference>
<evidence type="ECO:0000313" key="3">
    <source>
        <dbReference type="Proteomes" id="UP000036410"/>
    </source>
</evidence>
<dbReference type="EMBL" id="CP010586">
    <property type="protein sequence ID" value="AKP76798.1"/>
    <property type="molecule type" value="Genomic_DNA"/>
</dbReference>
<dbReference type="GeneID" id="48012398"/>
<sequence>MYKFLIFIIVAFYIAHYVEKYLRKKMHLETDPDIYRKKVNRWHSRIEVVLYIIFLFSLSYYNQVPMWIILAAFCIVYQGFNIFMEWKFARETREHLLAVIFFFFYLASIGVGTLLNVF</sequence>
<dbReference type="Proteomes" id="UP000036410">
    <property type="component" value="Chromosome"/>
</dbReference>